<dbReference type="Gene3D" id="3.40.50.10260">
    <property type="entry name" value="YjeF N-terminal domain"/>
    <property type="match status" value="1"/>
</dbReference>
<keyword evidence="5" id="KW-0547">Nucleotide-binding</keyword>
<dbReference type="PANTHER" id="PTHR13232:SF10">
    <property type="entry name" value="NAD(P)H-HYDRATE EPIMERASE"/>
    <property type="match status" value="1"/>
</dbReference>
<dbReference type="GO" id="GO:0046872">
    <property type="term" value="F:metal ion binding"/>
    <property type="evidence" value="ECO:0007669"/>
    <property type="project" value="UniProtKB-KW"/>
</dbReference>
<evidence type="ECO:0000256" key="1">
    <source>
        <dbReference type="ARBA" id="ARBA00000013"/>
    </source>
</evidence>
<dbReference type="WBParaSite" id="GPUH_0001474801-mRNA-1">
    <property type="protein sequence ID" value="GPUH_0001474801-mRNA-1"/>
    <property type="gene ID" value="GPUH_0001474801"/>
</dbReference>
<dbReference type="OrthoDB" id="10064708at2759"/>
<keyword evidence="6" id="KW-0521">NADP</keyword>
<evidence type="ECO:0000313" key="12">
    <source>
        <dbReference type="Proteomes" id="UP000271098"/>
    </source>
</evidence>
<sequence>MRRCSFLAIQTFSFSGWDVENGPINGQPAFSPDVLISLTAPKLCAKHFQGRAHYLGGRFVPEALAAKYHLQLPEYPGTECIVKLS</sequence>
<evidence type="ECO:0000313" key="13">
    <source>
        <dbReference type="WBParaSite" id="GPUH_0001474801-mRNA-1"/>
    </source>
</evidence>
<dbReference type="EC" id="5.1.99.6" evidence="3"/>
<dbReference type="InterPro" id="IPR036652">
    <property type="entry name" value="YjeF_N_dom_sf"/>
</dbReference>
<evidence type="ECO:0000256" key="6">
    <source>
        <dbReference type="ARBA" id="ARBA00022857"/>
    </source>
</evidence>
<accession>A0A183E188</accession>
<evidence type="ECO:0000256" key="3">
    <source>
        <dbReference type="ARBA" id="ARBA00012228"/>
    </source>
</evidence>
<protein>
    <recommendedName>
        <fullName evidence="3">NAD(P)H-hydrate epimerase</fullName>
        <ecNumber evidence="3">5.1.99.6</ecNumber>
    </recommendedName>
</protein>
<dbReference type="EMBL" id="UYRT01081588">
    <property type="protein sequence ID" value="VDN24669.1"/>
    <property type="molecule type" value="Genomic_DNA"/>
</dbReference>
<evidence type="ECO:0000259" key="10">
    <source>
        <dbReference type="PROSITE" id="PS51385"/>
    </source>
</evidence>
<evidence type="ECO:0000256" key="2">
    <source>
        <dbReference type="ARBA" id="ARBA00000909"/>
    </source>
</evidence>
<evidence type="ECO:0000256" key="9">
    <source>
        <dbReference type="ARBA" id="ARBA00023235"/>
    </source>
</evidence>
<dbReference type="PANTHER" id="PTHR13232">
    <property type="entry name" value="NAD(P)H-HYDRATE EPIMERASE"/>
    <property type="match status" value="1"/>
</dbReference>
<dbReference type="GO" id="GO:0005739">
    <property type="term" value="C:mitochondrion"/>
    <property type="evidence" value="ECO:0007669"/>
    <property type="project" value="TreeGrafter"/>
</dbReference>
<evidence type="ECO:0000256" key="8">
    <source>
        <dbReference type="ARBA" id="ARBA00023027"/>
    </source>
</evidence>
<comment type="catalytic activity">
    <reaction evidence="1">
        <text>(6R)-NADHX = (6S)-NADHX</text>
        <dbReference type="Rhea" id="RHEA:32215"/>
        <dbReference type="ChEBI" id="CHEBI:64074"/>
        <dbReference type="ChEBI" id="CHEBI:64075"/>
        <dbReference type="EC" id="5.1.99.6"/>
    </reaction>
</comment>
<dbReference type="PROSITE" id="PS51385">
    <property type="entry name" value="YJEF_N"/>
    <property type="match status" value="1"/>
</dbReference>
<dbReference type="GO" id="GO:0052856">
    <property type="term" value="F:NAD(P)HX epimerase activity"/>
    <property type="evidence" value="ECO:0007669"/>
    <property type="project" value="UniProtKB-EC"/>
</dbReference>
<keyword evidence="4" id="KW-0479">Metal-binding</keyword>
<dbReference type="GO" id="GO:0000166">
    <property type="term" value="F:nucleotide binding"/>
    <property type="evidence" value="ECO:0007669"/>
    <property type="project" value="UniProtKB-KW"/>
</dbReference>
<evidence type="ECO:0000256" key="5">
    <source>
        <dbReference type="ARBA" id="ARBA00022741"/>
    </source>
</evidence>
<evidence type="ECO:0000256" key="4">
    <source>
        <dbReference type="ARBA" id="ARBA00022723"/>
    </source>
</evidence>
<dbReference type="AlphaFoldDB" id="A0A183E188"/>
<evidence type="ECO:0000256" key="7">
    <source>
        <dbReference type="ARBA" id="ARBA00022958"/>
    </source>
</evidence>
<dbReference type="InterPro" id="IPR004443">
    <property type="entry name" value="YjeF_N_dom"/>
</dbReference>
<feature type="domain" description="YjeF N-terminal" evidence="10">
    <location>
        <begin position="1"/>
        <end position="72"/>
    </location>
</feature>
<keyword evidence="12" id="KW-1185">Reference proteome</keyword>
<keyword evidence="7" id="KW-0630">Potassium</keyword>
<proteinExistence type="predicted"/>
<name>A0A183E188_9BILA</name>
<organism evidence="13">
    <name type="scientific">Gongylonema pulchrum</name>
    <dbReference type="NCBI Taxonomy" id="637853"/>
    <lineage>
        <taxon>Eukaryota</taxon>
        <taxon>Metazoa</taxon>
        <taxon>Ecdysozoa</taxon>
        <taxon>Nematoda</taxon>
        <taxon>Chromadorea</taxon>
        <taxon>Rhabditida</taxon>
        <taxon>Spirurina</taxon>
        <taxon>Spiruromorpha</taxon>
        <taxon>Spiruroidea</taxon>
        <taxon>Gongylonematidae</taxon>
        <taxon>Gongylonema</taxon>
    </lineage>
</organism>
<dbReference type="InterPro" id="IPR032976">
    <property type="entry name" value="YJEFN_prot_NAXE-like"/>
</dbReference>
<dbReference type="Proteomes" id="UP000271098">
    <property type="component" value="Unassembled WGS sequence"/>
</dbReference>
<reference evidence="11 12" key="2">
    <citation type="submission" date="2018-11" db="EMBL/GenBank/DDBJ databases">
        <authorList>
            <consortium name="Pathogen Informatics"/>
        </authorList>
    </citation>
    <scope>NUCLEOTIDE SEQUENCE [LARGE SCALE GENOMIC DNA]</scope>
</reference>
<keyword evidence="8" id="KW-0520">NAD</keyword>
<reference evidence="13" key="1">
    <citation type="submission" date="2016-06" db="UniProtKB">
        <authorList>
            <consortium name="WormBaseParasite"/>
        </authorList>
    </citation>
    <scope>IDENTIFICATION</scope>
</reference>
<gene>
    <name evidence="11" type="ORF">GPUH_LOCUS14729</name>
</gene>
<keyword evidence="9" id="KW-0413">Isomerase</keyword>
<dbReference type="SUPFAM" id="SSF64153">
    <property type="entry name" value="YjeF N-terminal domain-like"/>
    <property type="match status" value="1"/>
</dbReference>
<evidence type="ECO:0000313" key="11">
    <source>
        <dbReference type="EMBL" id="VDN24669.1"/>
    </source>
</evidence>
<comment type="catalytic activity">
    <reaction evidence="2">
        <text>(6R)-NADPHX = (6S)-NADPHX</text>
        <dbReference type="Rhea" id="RHEA:32227"/>
        <dbReference type="ChEBI" id="CHEBI:64076"/>
        <dbReference type="ChEBI" id="CHEBI:64077"/>
        <dbReference type="EC" id="5.1.99.6"/>
    </reaction>
</comment>